<accession>A0A8F7GPE9</accession>
<dbReference type="GO" id="GO:0042025">
    <property type="term" value="C:host cell nucleus"/>
    <property type="evidence" value="ECO:0007669"/>
    <property type="project" value="UniProtKB-SubCell"/>
</dbReference>
<dbReference type="InterPro" id="IPR021075">
    <property type="entry name" value="Bocavirus_NP1"/>
</dbReference>
<comment type="similarity">
    <text evidence="2">Belongs to the Bocaparvovirus Non-structural protein NP-1 family.</text>
</comment>
<evidence type="ECO:0000256" key="6">
    <source>
        <dbReference type="ARBA" id="ARBA00023159"/>
    </source>
</evidence>
<keyword evidence="4" id="KW-1048">Host nucleus</keyword>
<keyword evidence="5" id="KW-0805">Transcription regulation</keyword>
<evidence type="ECO:0000313" key="15">
    <source>
        <dbReference type="EMBL" id="QXU65823.1"/>
    </source>
</evidence>
<comment type="function">
    <text evidence="8">Required for the expression of the capsid proteins. Performs the splicing and internal polyadenylation of the viral capsid-encoding mRNA precursor, which allows its maturation and expression. Transactivates the viral promoter.</text>
</comment>
<dbReference type="EMBL" id="MW922653">
    <property type="protein sequence ID" value="QXU65823.1"/>
    <property type="molecule type" value="Genomic_DNA"/>
</dbReference>
<evidence type="ECO:0000256" key="3">
    <source>
        <dbReference type="ARBA" id="ARBA00020315"/>
    </source>
</evidence>
<evidence type="ECO:0000313" key="11">
    <source>
        <dbReference type="EMBL" id="QXU65807.1"/>
    </source>
</evidence>
<dbReference type="EMBL" id="MW922648">
    <property type="protein sequence ID" value="QXU65803.1"/>
    <property type="molecule type" value="Genomic_DNA"/>
</dbReference>
<evidence type="ECO:0000256" key="7">
    <source>
        <dbReference type="ARBA" id="ARBA00023163"/>
    </source>
</evidence>
<proteinExistence type="inferred from homology"/>
<evidence type="ECO:0000256" key="2">
    <source>
        <dbReference type="ARBA" id="ARBA00007126"/>
    </source>
</evidence>
<evidence type="ECO:0000313" key="12">
    <source>
        <dbReference type="EMBL" id="QXU65811.1"/>
    </source>
</evidence>
<dbReference type="EMBL" id="MW922651">
    <property type="protein sequence ID" value="QXU65815.1"/>
    <property type="molecule type" value="Genomic_DNA"/>
</dbReference>
<evidence type="ECO:0000256" key="8">
    <source>
        <dbReference type="ARBA" id="ARBA00045895"/>
    </source>
</evidence>
<dbReference type="Pfam" id="PF11733">
    <property type="entry name" value="NP1-WLL"/>
    <property type="match status" value="1"/>
</dbReference>
<dbReference type="EMBL" id="MW922650">
    <property type="protein sequence ID" value="QXU65811.1"/>
    <property type="molecule type" value="Genomic_DNA"/>
</dbReference>
<keyword evidence="6" id="KW-0010">Activator</keyword>
<evidence type="ECO:0000256" key="4">
    <source>
        <dbReference type="ARBA" id="ARBA00022562"/>
    </source>
</evidence>
<dbReference type="EMBL" id="MW922652">
    <property type="protein sequence ID" value="QXU65819.1"/>
    <property type="molecule type" value="Genomic_DNA"/>
</dbReference>
<name>A0A8F7GPE9_9VIRU</name>
<sequence length="195" mass="22528">MKSSSRASSARQTSHHRSRSRSPRDSRLQSGERCSESSASRWRKSRSSYTASKTSPLSRRPKTTPMEVFNQHRAKTKTDISMCGFYWHSTRLARSGTDWIFNSGKPLFQSKCSNNLVSWDVVREILFEFKKTIDQKYRNMLWHFGRGGYCNKCEYWDNVYLEHLANVDSSNDVVMQEISDAEMLEAAMEIDGASE</sequence>
<comment type="subcellular location">
    <subcellularLocation>
        <location evidence="1">Host nucleus</location>
    </subcellularLocation>
</comment>
<reference evidence="11" key="1">
    <citation type="submission" date="2021-04" db="EMBL/GenBank/DDBJ databases">
        <title>Bocavirus in dogs reveals enteral and parenteral infections complicated with encephalopathy.</title>
        <authorList>
            <person name="Piewbang C."/>
            <person name="Techangamsuwan S."/>
        </authorList>
    </citation>
    <scope>NUCLEOTIDE SEQUENCE</scope>
    <source>
        <strain evidence="12">008CP4-TH2021</strain>
        <strain evidence="13">036CP1-TH2021</strain>
        <strain evidence="14">038CP3-TH2021</strain>
        <strain evidence="11">147CP7-TH2020</strain>
        <strain evidence="10">240CP5-TH2020</strain>
        <strain evidence="15">241CP6-TH2020</strain>
    </source>
</reference>
<dbReference type="EMBL" id="MW922649">
    <property type="protein sequence ID" value="QXU65807.1"/>
    <property type="molecule type" value="Genomic_DNA"/>
</dbReference>
<evidence type="ECO:0000313" key="13">
    <source>
        <dbReference type="EMBL" id="QXU65815.1"/>
    </source>
</evidence>
<feature type="compositionally biased region" description="Low complexity" evidence="9">
    <location>
        <begin position="1"/>
        <end position="12"/>
    </location>
</feature>
<evidence type="ECO:0000313" key="10">
    <source>
        <dbReference type="EMBL" id="QXU65803.1"/>
    </source>
</evidence>
<organism evidence="11">
    <name type="scientific">Bocaparvovirus carnivoran2</name>
    <dbReference type="NCBI Taxonomy" id="3052027"/>
    <lineage>
        <taxon>Viruses</taxon>
        <taxon>Monodnaviria</taxon>
        <taxon>Shotokuvirae</taxon>
        <taxon>Cossaviricota</taxon>
        <taxon>Quintoviricetes</taxon>
        <taxon>Piccovirales</taxon>
        <taxon>Parvoviridae</taxon>
        <taxon>Parvovirinae</taxon>
        <taxon>Bocaparvovirus</taxon>
    </lineage>
</organism>
<evidence type="ECO:0000256" key="9">
    <source>
        <dbReference type="SAM" id="MobiDB-lite"/>
    </source>
</evidence>
<keyword evidence="7" id="KW-0804">Transcription</keyword>
<evidence type="ECO:0000256" key="1">
    <source>
        <dbReference type="ARBA" id="ARBA00004147"/>
    </source>
</evidence>
<evidence type="ECO:0000256" key="5">
    <source>
        <dbReference type="ARBA" id="ARBA00023015"/>
    </source>
</evidence>
<protein>
    <recommendedName>
        <fullName evidence="3">Non-structural protein NP-1</fullName>
    </recommendedName>
</protein>
<evidence type="ECO:0000313" key="14">
    <source>
        <dbReference type="EMBL" id="QXU65819.1"/>
    </source>
</evidence>
<feature type="region of interest" description="Disordered" evidence="9">
    <location>
        <begin position="1"/>
        <end position="71"/>
    </location>
</feature>